<dbReference type="Gene3D" id="3.40.1190.10">
    <property type="entry name" value="Mur-like, catalytic domain"/>
    <property type="match status" value="1"/>
</dbReference>
<evidence type="ECO:0000313" key="19">
    <source>
        <dbReference type="Proteomes" id="UP000782312"/>
    </source>
</evidence>
<dbReference type="GO" id="GO:0051301">
    <property type="term" value="P:cell division"/>
    <property type="evidence" value="ECO:0007669"/>
    <property type="project" value="UniProtKB-KW"/>
</dbReference>
<dbReference type="GO" id="GO:0008360">
    <property type="term" value="P:regulation of cell shape"/>
    <property type="evidence" value="ECO:0007669"/>
    <property type="project" value="UniProtKB-KW"/>
</dbReference>
<evidence type="ECO:0000256" key="9">
    <source>
        <dbReference type="ARBA" id="ARBA00022960"/>
    </source>
</evidence>
<keyword evidence="9 14" id="KW-0133">Cell shape</keyword>
<keyword evidence="10 14" id="KW-0573">Peptidoglycan synthesis</keyword>
<dbReference type="PANTHER" id="PTHR43445">
    <property type="entry name" value="UDP-N-ACETYLMURAMATE--L-ALANINE LIGASE-RELATED"/>
    <property type="match status" value="1"/>
</dbReference>
<dbReference type="InterPro" id="IPR036615">
    <property type="entry name" value="Mur_ligase_C_dom_sf"/>
</dbReference>
<dbReference type="GO" id="GO:0005524">
    <property type="term" value="F:ATP binding"/>
    <property type="evidence" value="ECO:0007669"/>
    <property type="project" value="UniProtKB-UniRule"/>
</dbReference>
<keyword evidence="11 14" id="KW-0131">Cell cycle</keyword>
<evidence type="ECO:0000256" key="2">
    <source>
        <dbReference type="ARBA" id="ARBA00004752"/>
    </source>
</evidence>
<dbReference type="InterPro" id="IPR005758">
    <property type="entry name" value="UDP-N-AcMur_Ala_ligase_MurC"/>
</dbReference>
<organism evidence="18 19">
    <name type="scientific">Tectimicrobiota bacterium</name>
    <dbReference type="NCBI Taxonomy" id="2528274"/>
    <lineage>
        <taxon>Bacteria</taxon>
        <taxon>Pseudomonadati</taxon>
        <taxon>Nitrospinota/Tectimicrobiota group</taxon>
        <taxon>Candidatus Tectimicrobiota</taxon>
    </lineage>
</organism>
<evidence type="ECO:0000256" key="5">
    <source>
        <dbReference type="ARBA" id="ARBA00022598"/>
    </source>
</evidence>
<feature type="domain" description="Mur ligase N-terminal catalytic" evidence="15">
    <location>
        <begin position="8"/>
        <end position="106"/>
    </location>
</feature>
<keyword evidence="12 14" id="KW-0961">Cell wall biogenesis/degradation</keyword>
<reference evidence="18" key="1">
    <citation type="submission" date="2020-07" db="EMBL/GenBank/DDBJ databases">
        <title>Huge and variable diversity of episymbiotic CPR bacteria and DPANN archaea in groundwater ecosystems.</title>
        <authorList>
            <person name="He C.Y."/>
            <person name="Keren R."/>
            <person name="Whittaker M."/>
            <person name="Farag I.F."/>
            <person name="Doudna J."/>
            <person name="Cate J.H.D."/>
            <person name="Banfield J.F."/>
        </authorList>
    </citation>
    <scope>NUCLEOTIDE SEQUENCE</scope>
    <source>
        <strain evidence="18">NC_groundwater_763_Ag_S-0.2um_68_21</strain>
    </source>
</reference>
<dbReference type="Proteomes" id="UP000782312">
    <property type="component" value="Unassembled WGS sequence"/>
</dbReference>
<evidence type="ECO:0000256" key="6">
    <source>
        <dbReference type="ARBA" id="ARBA00022618"/>
    </source>
</evidence>
<proteinExistence type="inferred from homology"/>
<comment type="caution">
    <text evidence="18">The sequence shown here is derived from an EMBL/GenBank/DDBJ whole genome shotgun (WGS) entry which is preliminary data.</text>
</comment>
<dbReference type="EMBL" id="JACPUR010000017">
    <property type="protein sequence ID" value="MBI3127499.1"/>
    <property type="molecule type" value="Genomic_DNA"/>
</dbReference>
<dbReference type="InterPro" id="IPR000713">
    <property type="entry name" value="Mur_ligase_N"/>
</dbReference>
<evidence type="ECO:0000256" key="8">
    <source>
        <dbReference type="ARBA" id="ARBA00022840"/>
    </source>
</evidence>
<evidence type="ECO:0000256" key="14">
    <source>
        <dbReference type="HAMAP-Rule" id="MF_00046"/>
    </source>
</evidence>
<evidence type="ECO:0000256" key="4">
    <source>
        <dbReference type="ARBA" id="ARBA00022490"/>
    </source>
</evidence>
<comment type="pathway">
    <text evidence="2 14">Cell wall biogenesis; peptidoglycan biosynthesis.</text>
</comment>
<dbReference type="EC" id="6.3.2.8" evidence="3 14"/>
<feature type="domain" description="Mur ligase C-terminal" evidence="16">
    <location>
        <begin position="311"/>
        <end position="442"/>
    </location>
</feature>
<evidence type="ECO:0000259" key="16">
    <source>
        <dbReference type="Pfam" id="PF02875"/>
    </source>
</evidence>
<evidence type="ECO:0000256" key="1">
    <source>
        <dbReference type="ARBA" id="ARBA00004496"/>
    </source>
</evidence>
<evidence type="ECO:0000259" key="17">
    <source>
        <dbReference type="Pfam" id="PF08245"/>
    </source>
</evidence>
<keyword evidence="8 14" id="KW-0067">ATP-binding</keyword>
<evidence type="ECO:0000313" key="18">
    <source>
        <dbReference type="EMBL" id="MBI3127499.1"/>
    </source>
</evidence>
<feature type="binding site" evidence="14">
    <location>
        <begin position="112"/>
        <end position="118"/>
    </location>
    <ligand>
        <name>ATP</name>
        <dbReference type="ChEBI" id="CHEBI:30616"/>
    </ligand>
</feature>
<comment type="function">
    <text evidence="14">Cell wall formation.</text>
</comment>
<dbReference type="Pfam" id="PF01225">
    <property type="entry name" value="Mur_ligase"/>
    <property type="match status" value="1"/>
</dbReference>
<name>A0A932HXG5_UNCTE</name>
<dbReference type="GO" id="GO:0009252">
    <property type="term" value="P:peptidoglycan biosynthetic process"/>
    <property type="evidence" value="ECO:0007669"/>
    <property type="project" value="UniProtKB-UniRule"/>
</dbReference>
<sequence length="466" mass="50601">MLRHSQRVHFVGIGGTGMCGIAEVLINLGYAVTGSDLAQNEAVFRLRRLGAKIAMGHRAENVEGVDVVVYSSAVSGENVEVAEARRRKIPVIRRAEMLAELMRMKYSIAVAGAHGKTTTTSLVAAVLAAGGLDPTVVVGGRINAIGSNARLGEGEYLVAEADESDGTFLRLVPTIAVVTNIDEEHLDFYRDFQAIKQAFLEFLNKIPFYGFSVVCLDHPAVQEIIPGIEKRFFTYGFGSQADYIGEDFHYESGEAVFSVRRRNERLGELRLRIPGRHNAYNALAAVAVASELDVPFEAVQRGLHGFDGIGRRLERIGEAAGVAVLDDYGHHPEEIRATLRAVREAWPDRRLVVLFQPHRYSRTLHLGKAFHTAFYDADLLLVAPIYAAGEAPIPGVSASAIAEGARAHGHKACEEVEGVHEAAGRLAEAVRPGDLVLTLGAGDVWKAGRELLERLAPGEKREEEAG</sequence>
<evidence type="ECO:0000256" key="12">
    <source>
        <dbReference type="ARBA" id="ARBA00023316"/>
    </source>
</evidence>
<dbReference type="InterPro" id="IPR004101">
    <property type="entry name" value="Mur_ligase_C"/>
</dbReference>
<keyword evidence="6 14" id="KW-0132">Cell division</keyword>
<dbReference type="InterPro" id="IPR050061">
    <property type="entry name" value="MurCDEF_pg_biosynth"/>
</dbReference>
<protein>
    <recommendedName>
        <fullName evidence="3 14">UDP-N-acetylmuramate--L-alanine ligase</fullName>
        <ecNumber evidence="3 14">6.3.2.8</ecNumber>
    </recommendedName>
    <alternativeName>
        <fullName evidence="14">UDP-N-acetylmuramoyl-L-alanine synthetase</fullName>
    </alternativeName>
</protein>
<comment type="catalytic activity">
    <reaction evidence="13 14">
        <text>UDP-N-acetyl-alpha-D-muramate + L-alanine + ATP = UDP-N-acetyl-alpha-D-muramoyl-L-alanine + ADP + phosphate + H(+)</text>
        <dbReference type="Rhea" id="RHEA:23372"/>
        <dbReference type="ChEBI" id="CHEBI:15378"/>
        <dbReference type="ChEBI" id="CHEBI:30616"/>
        <dbReference type="ChEBI" id="CHEBI:43474"/>
        <dbReference type="ChEBI" id="CHEBI:57972"/>
        <dbReference type="ChEBI" id="CHEBI:70757"/>
        <dbReference type="ChEBI" id="CHEBI:83898"/>
        <dbReference type="ChEBI" id="CHEBI:456216"/>
        <dbReference type="EC" id="6.3.2.8"/>
    </reaction>
</comment>
<evidence type="ECO:0000256" key="7">
    <source>
        <dbReference type="ARBA" id="ARBA00022741"/>
    </source>
</evidence>
<evidence type="ECO:0000256" key="11">
    <source>
        <dbReference type="ARBA" id="ARBA00023306"/>
    </source>
</evidence>
<dbReference type="AlphaFoldDB" id="A0A932HXG5"/>
<dbReference type="Pfam" id="PF08245">
    <property type="entry name" value="Mur_ligase_M"/>
    <property type="match status" value="1"/>
</dbReference>
<evidence type="ECO:0000256" key="10">
    <source>
        <dbReference type="ARBA" id="ARBA00022984"/>
    </source>
</evidence>
<dbReference type="SUPFAM" id="SSF51984">
    <property type="entry name" value="MurCD N-terminal domain"/>
    <property type="match status" value="1"/>
</dbReference>
<dbReference type="Pfam" id="PF02875">
    <property type="entry name" value="Mur_ligase_C"/>
    <property type="match status" value="1"/>
</dbReference>
<evidence type="ECO:0000256" key="13">
    <source>
        <dbReference type="ARBA" id="ARBA00047833"/>
    </source>
</evidence>
<dbReference type="HAMAP" id="MF_00046">
    <property type="entry name" value="MurC"/>
    <property type="match status" value="1"/>
</dbReference>
<dbReference type="Gene3D" id="3.90.190.20">
    <property type="entry name" value="Mur ligase, C-terminal domain"/>
    <property type="match status" value="1"/>
</dbReference>
<gene>
    <name evidence="14" type="primary">murC</name>
    <name evidence="18" type="ORF">HYZ11_07845</name>
</gene>
<feature type="domain" description="Mur ligase central" evidence="17">
    <location>
        <begin position="110"/>
        <end position="289"/>
    </location>
</feature>
<dbReference type="SUPFAM" id="SSF53623">
    <property type="entry name" value="MurD-like peptide ligases, catalytic domain"/>
    <property type="match status" value="1"/>
</dbReference>
<accession>A0A932HXG5</accession>
<dbReference type="PANTHER" id="PTHR43445:SF3">
    <property type="entry name" value="UDP-N-ACETYLMURAMATE--L-ALANINE LIGASE"/>
    <property type="match status" value="1"/>
</dbReference>
<dbReference type="GO" id="GO:0008763">
    <property type="term" value="F:UDP-N-acetylmuramate-L-alanine ligase activity"/>
    <property type="evidence" value="ECO:0007669"/>
    <property type="project" value="UniProtKB-UniRule"/>
</dbReference>
<dbReference type="GO" id="GO:0071555">
    <property type="term" value="P:cell wall organization"/>
    <property type="evidence" value="ECO:0007669"/>
    <property type="project" value="UniProtKB-KW"/>
</dbReference>
<dbReference type="NCBIfam" id="TIGR01082">
    <property type="entry name" value="murC"/>
    <property type="match status" value="1"/>
</dbReference>
<dbReference type="Gene3D" id="3.40.50.720">
    <property type="entry name" value="NAD(P)-binding Rossmann-like Domain"/>
    <property type="match status" value="1"/>
</dbReference>
<comment type="subcellular location">
    <subcellularLocation>
        <location evidence="1 14">Cytoplasm</location>
    </subcellularLocation>
</comment>
<comment type="similarity">
    <text evidence="14">Belongs to the MurCDEF family.</text>
</comment>
<keyword evidence="7 14" id="KW-0547">Nucleotide-binding</keyword>
<dbReference type="InterPro" id="IPR036565">
    <property type="entry name" value="Mur-like_cat_sf"/>
</dbReference>
<evidence type="ECO:0000259" key="15">
    <source>
        <dbReference type="Pfam" id="PF01225"/>
    </source>
</evidence>
<evidence type="ECO:0000256" key="3">
    <source>
        <dbReference type="ARBA" id="ARBA00012211"/>
    </source>
</evidence>
<dbReference type="GO" id="GO:0005737">
    <property type="term" value="C:cytoplasm"/>
    <property type="evidence" value="ECO:0007669"/>
    <property type="project" value="UniProtKB-SubCell"/>
</dbReference>
<dbReference type="SUPFAM" id="SSF53244">
    <property type="entry name" value="MurD-like peptide ligases, peptide-binding domain"/>
    <property type="match status" value="1"/>
</dbReference>
<dbReference type="InterPro" id="IPR013221">
    <property type="entry name" value="Mur_ligase_cen"/>
</dbReference>
<keyword evidence="4 14" id="KW-0963">Cytoplasm</keyword>
<keyword evidence="5 14" id="KW-0436">Ligase</keyword>